<dbReference type="PROSITE" id="PS00108">
    <property type="entry name" value="PROTEIN_KINASE_ST"/>
    <property type="match status" value="1"/>
</dbReference>
<evidence type="ECO:0000313" key="10">
    <source>
        <dbReference type="EMBL" id="KYP57429.1"/>
    </source>
</evidence>
<dbReference type="GO" id="GO:0005524">
    <property type="term" value="F:ATP binding"/>
    <property type="evidence" value="ECO:0007669"/>
    <property type="project" value="UniProtKB-UniRule"/>
</dbReference>
<dbReference type="FunFam" id="3.10.20.90:FF:000058">
    <property type="entry name" value="Octicosapeptide/phox/Bem1p domain kinase superfamily protein"/>
    <property type="match status" value="1"/>
</dbReference>
<protein>
    <submittedName>
        <fullName evidence="10">Serine/threonine-protein kinase DDB-G0272254</fullName>
        <ecNumber evidence="10">2.7.11.25</ecNumber>
    </submittedName>
</protein>
<evidence type="ECO:0000259" key="9">
    <source>
        <dbReference type="PROSITE" id="PS50011"/>
    </source>
</evidence>
<dbReference type="Gene3D" id="3.30.200.20">
    <property type="entry name" value="Phosphorylase Kinase, domain 1"/>
    <property type="match status" value="1"/>
</dbReference>
<dbReference type="InterPro" id="IPR011009">
    <property type="entry name" value="Kinase-like_dom_sf"/>
</dbReference>
<dbReference type="Gene3D" id="1.10.510.10">
    <property type="entry name" value="Transferase(Phosphotransferase) domain 1"/>
    <property type="match status" value="1"/>
</dbReference>
<dbReference type="Gene3D" id="3.10.20.90">
    <property type="entry name" value="Phosphatidylinositol 3-kinase Catalytic Subunit, Chain A, domain 1"/>
    <property type="match status" value="1"/>
</dbReference>
<name>A0A151SRQ3_CAJCA</name>
<evidence type="ECO:0000256" key="5">
    <source>
        <dbReference type="ARBA" id="ARBA00022840"/>
    </source>
</evidence>
<evidence type="ECO:0000313" key="11">
    <source>
        <dbReference type="Proteomes" id="UP000075243"/>
    </source>
</evidence>
<dbReference type="InterPro" id="IPR001245">
    <property type="entry name" value="Ser-Thr/Tyr_kinase_cat_dom"/>
</dbReference>
<dbReference type="InterPro" id="IPR000270">
    <property type="entry name" value="PB1_dom"/>
</dbReference>
<keyword evidence="4 10" id="KW-0418">Kinase</keyword>
<dbReference type="CDD" id="cd13999">
    <property type="entry name" value="STKc_MAP3K-like"/>
    <property type="match status" value="1"/>
</dbReference>
<feature type="region of interest" description="Disordered" evidence="7">
    <location>
        <begin position="364"/>
        <end position="391"/>
    </location>
</feature>
<dbReference type="PANTHER" id="PTHR23257:SF703">
    <property type="entry name" value="KINASE SUPERFAMILY WITH OCTICOSAPEPTIDE_PHOX_BEM1P DOMAIN-CONTAINING PROTEIN"/>
    <property type="match status" value="1"/>
</dbReference>
<evidence type="ECO:0000256" key="3">
    <source>
        <dbReference type="ARBA" id="ARBA00022741"/>
    </source>
</evidence>
<dbReference type="Pfam" id="PF00564">
    <property type="entry name" value="PB1"/>
    <property type="match status" value="1"/>
</dbReference>
<evidence type="ECO:0000256" key="1">
    <source>
        <dbReference type="ARBA" id="ARBA00022527"/>
    </source>
</evidence>
<dbReference type="OMA" id="NWVPSEN"/>
<dbReference type="InterPro" id="IPR008271">
    <property type="entry name" value="Ser/Thr_kinase_AS"/>
</dbReference>
<proteinExistence type="predicted"/>
<dbReference type="STRING" id="3821.A0A151SRQ3"/>
<dbReference type="SUPFAM" id="SSF54277">
    <property type="entry name" value="CAD &amp; PB1 domains"/>
    <property type="match status" value="1"/>
</dbReference>
<dbReference type="PRINTS" id="PR00109">
    <property type="entry name" value="TYRKINASE"/>
</dbReference>
<dbReference type="AlphaFoldDB" id="A0A151SRQ3"/>
<keyword evidence="3 6" id="KW-0547">Nucleotide-binding</keyword>
<dbReference type="EMBL" id="CM003613">
    <property type="protein sequence ID" value="KYP57429.1"/>
    <property type="molecule type" value="Genomic_DNA"/>
</dbReference>
<keyword evidence="8" id="KW-0472">Membrane</keyword>
<keyword evidence="8" id="KW-0812">Transmembrane</keyword>
<dbReference type="Gramene" id="C.cajan_03612.t">
    <property type="protein sequence ID" value="C.cajan_03612.t"/>
    <property type="gene ID" value="C.cajan_03612"/>
</dbReference>
<organism evidence="10 11">
    <name type="scientific">Cajanus cajan</name>
    <name type="common">Pigeon pea</name>
    <name type="synonym">Cajanus indicus</name>
    <dbReference type="NCBI Taxonomy" id="3821"/>
    <lineage>
        <taxon>Eukaryota</taxon>
        <taxon>Viridiplantae</taxon>
        <taxon>Streptophyta</taxon>
        <taxon>Embryophyta</taxon>
        <taxon>Tracheophyta</taxon>
        <taxon>Spermatophyta</taxon>
        <taxon>Magnoliopsida</taxon>
        <taxon>eudicotyledons</taxon>
        <taxon>Gunneridae</taxon>
        <taxon>Pentapetalae</taxon>
        <taxon>rosids</taxon>
        <taxon>fabids</taxon>
        <taxon>Fabales</taxon>
        <taxon>Fabaceae</taxon>
        <taxon>Papilionoideae</taxon>
        <taxon>50 kb inversion clade</taxon>
        <taxon>NPAAA clade</taxon>
        <taxon>indigoferoid/millettioid clade</taxon>
        <taxon>Phaseoleae</taxon>
        <taxon>Cajanus</taxon>
    </lineage>
</organism>
<dbReference type="GO" id="GO:0004709">
    <property type="term" value="F:MAP kinase kinase kinase activity"/>
    <property type="evidence" value="ECO:0007669"/>
    <property type="project" value="UniProtKB-EC"/>
</dbReference>
<dbReference type="CDD" id="cd06410">
    <property type="entry name" value="PB1_UP2"/>
    <property type="match status" value="1"/>
</dbReference>
<dbReference type="PROSITE" id="PS00107">
    <property type="entry name" value="PROTEIN_KINASE_ATP"/>
    <property type="match status" value="1"/>
</dbReference>
<dbReference type="InterPro" id="IPR000719">
    <property type="entry name" value="Prot_kinase_dom"/>
</dbReference>
<evidence type="ECO:0000256" key="7">
    <source>
        <dbReference type="SAM" id="MobiDB-lite"/>
    </source>
</evidence>
<sequence>MDSPIRSPATGSGSGDEGRRVKFLCSFLGSIMPRPQDGKLRYVGGETRIVSVQRDVSYEELMGKMRELYDAAAVLKYQQPDEDLDALVSVVNDDDVVNMMEEYDKLGSGDGFTRLRIFLFSQSEHDGSSHFIDGDDTERRYVDALNSLNDASEFRSQRSGDLSMYNMHHLTVQHTQTMGQRYNEMDAPWNPAYYSPRHHGLPDSRSLVEYPSSPSGTRYRVPYTEFSDKGIDRVPEEYARHHVNHHPVYDNQPQYSENVMWVQTGATHGEKSGFAGNVLHSPHVLDGNSICDQRRMGFQRCQPHLEHSNLTNGLAPVANPCAECPPNRDTYMVNADTKLHPLIYPNEPNNDHRPVYTDTQNHERGWGLQHQPTSRVEEPRGHVSGSGRVNDVPVVNVSRGIGSVADGHTLPSNYVHQQAGPEVGTELFPDQTVPAIPPIQIPPLEECNLRYGNSPSAYGVDSNYAVPRGHPSGFWRNAPMPVHVGPTYEAATAPQQVNGMINAGLIRGEGSPGFFMGPDEIKIEQKVEKSDIETVSSEQNKIVENACEDAAFVESNNSNFLPDLIASVKKAALEDADEAKATAGKLANSQNRHSDAKAETANEVEAANAQGDLELEPENDQVDTSKIEPTRAEEEAIARGLQTIKNDDLEEIRELGSGTYGAVYHGKWKGSDVAIKRIKASCFAGRPSERARLIADFWKEALMLSSLHHPNVVSFYGIVRDGPDGSLATVTEFMINGSLKQFLHKKDRTIDRRKRLIIAMDAAFGMEYLHGKNIVHFDLKCENLLVNMRDPQRPVCKIGDLGLSKVKQHTLVSGGVRGTLPWMAPELLSGKSNMVSDKIDVYSFGIVMWELLTGDEPYTDMHCASIIVEVLVMIFTIVVPYFAGGIVNNTLRPQIPTWCDPEWKSLMESCWASDPVERPSFSEISKKLRSMAASMNVK</sequence>
<feature type="binding site" evidence="6">
    <location>
        <position position="676"/>
    </location>
    <ligand>
        <name>ATP</name>
        <dbReference type="ChEBI" id="CHEBI:30616"/>
    </ligand>
</feature>
<dbReference type="Pfam" id="PF07714">
    <property type="entry name" value="PK_Tyr_Ser-Thr"/>
    <property type="match status" value="1"/>
</dbReference>
<reference evidence="10 11" key="1">
    <citation type="journal article" date="2012" name="Nat. Biotechnol.">
        <title>Draft genome sequence of pigeonpea (Cajanus cajan), an orphan legume crop of resource-poor farmers.</title>
        <authorList>
            <person name="Varshney R.K."/>
            <person name="Chen W."/>
            <person name="Li Y."/>
            <person name="Bharti A.K."/>
            <person name="Saxena R.K."/>
            <person name="Schlueter J.A."/>
            <person name="Donoghue M.T."/>
            <person name="Azam S."/>
            <person name="Fan G."/>
            <person name="Whaley A.M."/>
            <person name="Farmer A.D."/>
            <person name="Sheridan J."/>
            <person name="Iwata A."/>
            <person name="Tuteja R."/>
            <person name="Penmetsa R.V."/>
            <person name="Wu W."/>
            <person name="Upadhyaya H.D."/>
            <person name="Yang S.P."/>
            <person name="Shah T."/>
            <person name="Saxena K.B."/>
            <person name="Michael T."/>
            <person name="McCombie W.R."/>
            <person name="Yang B."/>
            <person name="Zhang G."/>
            <person name="Yang H."/>
            <person name="Wang J."/>
            <person name="Spillane C."/>
            <person name="Cook D.R."/>
            <person name="May G.D."/>
            <person name="Xu X."/>
            <person name="Jackson S.A."/>
        </authorList>
    </citation>
    <scope>NUCLEOTIDE SEQUENCE [LARGE SCALE GENOMIC DNA]</scope>
    <source>
        <strain evidence="11">cv. Asha</strain>
    </source>
</reference>
<keyword evidence="2 10" id="KW-0808">Transferase</keyword>
<keyword evidence="1" id="KW-0723">Serine/threonine-protein kinase</keyword>
<feature type="domain" description="Protein kinase" evidence="9">
    <location>
        <begin position="649"/>
        <end position="932"/>
    </location>
</feature>
<dbReference type="PROSITE" id="PS50011">
    <property type="entry name" value="PROTEIN_KINASE_DOM"/>
    <property type="match status" value="1"/>
</dbReference>
<keyword evidence="8" id="KW-1133">Transmembrane helix</keyword>
<accession>A0A151SRQ3</accession>
<evidence type="ECO:0000256" key="2">
    <source>
        <dbReference type="ARBA" id="ARBA00022679"/>
    </source>
</evidence>
<evidence type="ECO:0000256" key="8">
    <source>
        <dbReference type="SAM" id="Phobius"/>
    </source>
</evidence>
<keyword evidence="11" id="KW-1185">Reference proteome</keyword>
<dbReference type="GO" id="GO:0005737">
    <property type="term" value="C:cytoplasm"/>
    <property type="evidence" value="ECO:0007669"/>
    <property type="project" value="TreeGrafter"/>
</dbReference>
<dbReference type="EC" id="2.7.11.25" evidence="10"/>
<dbReference type="FunFam" id="3.30.200.20:FF:000081">
    <property type="entry name" value="Octicosapeptide/phox/Bem1p domain kinase superfamily protein"/>
    <property type="match status" value="1"/>
</dbReference>
<dbReference type="SMART" id="SM00220">
    <property type="entry name" value="S_TKc"/>
    <property type="match status" value="1"/>
</dbReference>
<feature type="region of interest" description="Disordered" evidence="7">
    <location>
        <begin position="583"/>
        <end position="613"/>
    </location>
</feature>
<dbReference type="InterPro" id="IPR050167">
    <property type="entry name" value="Ser_Thr_protein_kinase"/>
</dbReference>
<dbReference type="SUPFAM" id="SSF56112">
    <property type="entry name" value="Protein kinase-like (PK-like)"/>
    <property type="match status" value="1"/>
</dbReference>
<gene>
    <name evidence="10" type="ORF">KK1_003691</name>
</gene>
<evidence type="ECO:0000256" key="6">
    <source>
        <dbReference type="PROSITE-ProRule" id="PRU10141"/>
    </source>
</evidence>
<dbReference type="Proteomes" id="UP000075243">
    <property type="component" value="Chromosome 11"/>
</dbReference>
<keyword evidence="5 6" id="KW-0067">ATP-binding</keyword>
<dbReference type="InterPro" id="IPR017441">
    <property type="entry name" value="Protein_kinase_ATP_BS"/>
</dbReference>
<evidence type="ECO:0000256" key="4">
    <source>
        <dbReference type="ARBA" id="ARBA00022777"/>
    </source>
</evidence>
<feature type="transmembrane region" description="Helical" evidence="8">
    <location>
        <begin position="866"/>
        <end position="887"/>
    </location>
</feature>
<dbReference type="PANTHER" id="PTHR23257">
    <property type="entry name" value="SERINE-THREONINE PROTEIN KINASE"/>
    <property type="match status" value="1"/>
</dbReference>
<dbReference type="SMART" id="SM00666">
    <property type="entry name" value="PB1"/>
    <property type="match status" value="1"/>
</dbReference>